<evidence type="ECO:0000313" key="3">
    <source>
        <dbReference type="Proteomes" id="UP000061018"/>
    </source>
</evidence>
<reference evidence="3" key="1">
    <citation type="journal article" date="2015" name="J. Biotechnol.">
        <title>Complete genome sequence of Streptomyces ambofaciens ATCC 23877, the spiramycin producer.</title>
        <authorList>
            <person name="Thibessard A."/>
            <person name="Haas D."/>
            <person name="Gerbaud C."/>
            <person name="Aigle B."/>
            <person name="Lautru S."/>
            <person name="Pernodet J.L."/>
            <person name="Leblond P."/>
        </authorList>
    </citation>
    <scope>NUCLEOTIDE SEQUENCE [LARGE SCALE GENOMIC DNA]</scope>
    <source>
        <strain evidence="3">ATCC 23877 / 3486 / DSM 40053 / JCM 4204 / NBRC 12836 / NRRL B-2516</strain>
    </source>
</reference>
<protein>
    <submittedName>
        <fullName evidence="2">Uncharacterized protein</fullName>
    </submittedName>
</protein>
<proteinExistence type="predicted"/>
<organism evidence="2 3">
    <name type="scientific">Streptomyces ambofaciens (strain ATCC 23877 / 3486 / DSM 40053 / JCM 4204 / NBRC 12836 / NRRL B-2516)</name>
    <dbReference type="NCBI Taxonomy" id="278992"/>
    <lineage>
        <taxon>Bacteria</taxon>
        <taxon>Bacillati</taxon>
        <taxon>Actinomycetota</taxon>
        <taxon>Actinomycetes</taxon>
        <taxon>Kitasatosporales</taxon>
        <taxon>Streptomycetaceae</taxon>
        <taxon>Streptomyces</taxon>
    </lineage>
</organism>
<evidence type="ECO:0000256" key="1">
    <source>
        <dbReference type="SAM" id="MobiDB-lite"/>
    </source>
</evidence>
<accession>A0A0K2AZN7</accession>
<dbReference type="Proteomes" id="UP000061018">
    <property type="component" value="Chromosome"/>
</dbReference>
<dbReference type="AlphaFoldDB" id="A0A0K2AZN7"/>
<dbReference type="EMBL" id="CP012382">
    <property type="protein sequence ID" value="AKZ58575.1"/>
    <property type="molecule type" value="Genomic_DNA"/>
</dbReference>
<dbReference type="KEGG" id="samb:SAM23877_5530"/>
<sequence length="78" mass="8242">MKYTSRSLRGMNHLGSGHVLMNKPATQPAGPTLTDCANPYDTQTRNTAHSPPTGNSRPLGKFFRGKATSGNVLGLVGC</sequence>
<feature type="region of interest" description="Disordered" evidence="1">
    <location>
        <begin position="1"/>
        <end position="65"/>
    </location>
</feature>
<feature type="compositionally biased region" description="Polar residues" evidence="1">
    <location>
        <begin position="40"/>
        <end position="56"/>
    </location>
</feature>
<name>A0A0K2AZN7_STRA7</name>
<evidence type="ECO:0000313" key="2">
    <source>
        <dbReference type="EMBL" id="AKZ58575.1"/>
    </source>
</evidence>
<gene>
    <name evidence="2" type="ORF">SAM23877_5530</name>
</gene>